<evidence type="ECO:0000313" key="13">
    <source>
        <dbReference type="EMBL" id="RAZ81135.1"/>
    </source>
</evidence>
<sequence>MNFQNERLKNLTGIQLTLLITGILWLKTVIVCLIGFNLSIQSLFDIVLILTSSIGALLLVMGFSFYFGEKVKPAILFGLSVAGTAILYGDLLYYRFYNDFVTAPILFQFDNVGGLSASTVELMSFWDVLLFVDLFLIGWFLFKKKFELTIQKQTKKKYIAFGAALLVLTISLGLVKSVHLFSESYDREQVVKSLGPLNYHVYDIAVGISAPLQRLTMTEAEAVASIESLQHKDPGRTDLYGLAEGKNIVLISLESTQDFVIGQKVNGEEVTPFLIDLIEDSFYFNQVYDQTAQGKTSDAEFMMDTSLYPLASGSVFVRRPENTFHSLPHILKEEKDYYAATFHGNVDTFWNRNVMYETLGYDRYFSKEDYTVTEENSVNYGLKDTPFFTQSADYMKNLPEPYYAKFLTLTNHFPFLLEEEDMFIDEAVTEEDVVNRYVTTVRYLDKSLETFFEKLKEEGMYEDTVFVLAGDHYGISEKYEVGLNELLGEEATITNQMQHKQVPLIIHIPGQQGETIATPGGEIDIRPTLLHLMGIQAEERYSFGHNLFTRDSDHPVIFRDGSFISDDYIYKDNVCYDKETGHEIDIQQCEPSLETVREELKLSDKIIFGDLLRYMVGGE</sequence>
<accession>A0A365L6X2</accession>
<dbReference type="Pfam" id="PF00884">
    <property type="entry name" value="Sulfatase"/>
    <property type="match status" value="1"/>
</dbReference>
<dbReference type="GO" id="GO:0005886">
    <property type="term" value="C:plasma membrane"/>
    <property type="evidence" value="ECO:0007669"/>
    <property type="project" value="UniProtKB-SubCell"/>
</dbReference>
<feature type="binding site" evidence="10">
    <location>
        <position position="472"/>
    </location>
    <ligand>
        <name>Mn(2+)</name>
        <dbReference type="ChEBI" id="CHEBI:29035"/>
    </ligand>
</feature>
<evidence type="ECO:0000256" key="9">
    <source>
        <dbReference type="PIRSR" id="PIRSR005091-2"/>
    </source>
</evidence>
<reference evidence="13 14" key="1">
    <citation type="submission" date="2018-06" db="EMBL/GenBank/DDBJ databases">
        <title>The draft genome sequences of strains SCU63 and S1.</title>
        <authorList>
            <person name="Gan L."/>
        </authorList>
    </citation>
    <scope>NUCLEOTIDE SEQUENCE [LARGE SCALE GENOMIC DNA]</scope>
    <source>
        <strain evidence="13 14">SCU63</strain>
    </source>
</reference>
<name>A0A365L6X2_9BACL</name>
<dbReference type="EMBL" id="QLZR01000001">
    <property type="protein sequence ID" value="RAZ81135.1"/>
    <property type="molecule type" value="Genomic_DNA"/>
</dbReference>
<evidence type="ECO:0000256" key="4">
    <source>
        <dbReference type="ARBA" id="ARBA00022692"/>
    </source>
</evidence>
<keyword evidence="14" id="KW-1185">Reference proteome</keyword>
<evidence type="ECO:0000256" key="6">
    <source>
        <dbReference type="ARBA" id="ARBA00023136"/>
    </source>
</evidence>
<dbReference type="RefSeq" id="WP_112221558.1">
    <property type="nucleotide sequence ID" value="NZ_CP196859.1"/>
</dbReference>
<dbReference type="PANTHER" id="PTHR47371:SF1">
    <property type="entry name" value="LIPOTEICHOIC ACID SYNTHASE-LIKE YQGS"/>
    <property type="match status" value="1"/>
</dbReference>
<feature type="transmembrane region" description="Helical" evidence="11">
    <location>
        <begin position="16"/>
        <end position="40"/>
    </location>
</feature>
<feature type="active site" evidence="8">
    <location>
        <position position="296"/>
    </location>
</feature>
<feature type="binding site" evidence="10">
    <location>
        <position position="471"/>
    </location>
    <ligand>
        <name>Mn(2+)</name>
        <dbReference type="ChEBI" id="CHEBI:29035"/>
    </ligand>
</feature>
<feature type="transmembrane region" description="Helical" evidence="11">
    <location>
        <begin position="46"/>
        <end position="67"/>
    </location>
</feature>
<evidence type="ECO:0000256" key="7">
    <source>
        <dbReference type="PIRNR" id="PIRNR005091"/>
    </source>
</evidence>
<keyword evidence="4 11" id="KW-0812">Transmembrane</keyword>
<comment type="subcellular location">
    <subcellularLocation>
        <location evidence="1">Cell membrane</location>
        <topology evidence="1">Multi-pass membrane protein</topology>
    </subcellularLocation>
</comment>
<dbReference type="AlphaFoldDB" id="A0A365L6X2"/>
<dbReference type="Proteomes" id="UP000251002">
    <property type="component" value="Unassembled WGS sequence"/>
</dbReference>
<dbReference type="SUPFAM" id="SSF53649">
    <property type="entry name" value="Alkaline phosphatase-like"/>
    <property type="match status" value="1"/>
</dbReference>
<evidence type="ECO:0000256" key="8">
    <source>
        <dbReference type="PIRSR" id="PIRSR005091-1"/>
    </source>
</evidence>
<dbReference type="CDD" id="cd16015">
    <property type="entry name" value="LTA_synthase"/>
    <property type="match status" value="1"/>
</dbReference>
<evidence type="ECO:0000256" key="3">
    <source>
        <dbReference type="ARBA" id="ARBA00022475"/>
    </source>
</evidence>
<feature type="binding site" evidence="10">
    <location>
        <position position="254"/>
    </location>
    <ligand>
        <name>Mn(2+)</name>
        <dbReference type="ChEBI" id="CHEBI:29035"/>
    </ligand>
</feature>
<feature type="transmembrane region" description="Helical" evidence="11">
    <location>
        <begin position="74"/>
        <end position="94"/>
    </location>
</feature>
<dbReference type="InterPro" id="IPR050448">
    <property type="entry name" value="OpgB/LTA_synthase_biosynth"/>
</dbReference>
<feature type="domain" description="Sulfatase N-terminal" evidence="12">
    <location>
        <begin position="246"/>
        <end position="535"/>
    </location>
</feature>
<dbReference type="PANTHER" id="PTHR47371">
    <property type="entry name" value="LIPOTEICHOIC ACID SYNTHASE"/>
    <property type="match status" value="1"/>
</dbReference>
<evidence type="ECO:0000313" key="14">
    <source>
        <dbReference type="Proteomes" id="UP000251002"/>
    </source>
</evidence>
<evidence type="ECO:0000256" key="10">
    <source>
        <dbReference type="PIRSR" id="PIRSR005091-3"/>
    </source>
</evidence>
<feature type="binding site" evidence="10">
    <location>
        <position position="296"/>
    </location>
    <ligand>
        <name>Mn(2+)</name>
        <dbReference type="ChEBI" id="CHEBI:29035"/>
    </ligand>
</feature>
<dbReference type="InterPro" id="IPR012160">
    <property type="entry name" value="LtaS-like"/>
</dbReference>
<evidence type="ECO:0000256" key="11">
    <source>
        <dbReference type="SAM" id="Phobius"/>
    </source>
</evidence>
<keyword evidence="6 7" id="KW-0472">Membrane</keyword>
<organism evidence="13 14">
    <name type="scientific">Planococcus halotolerans</name>
    <dbReference type="NCBI Taxonomy" id="2233542"/>
    <lineage>
        <taxon>Bacteria</taxon>
        <taxon>Bacillati</taxon>
        <taxon>Bacillota</taxon>
        <taxon>Bacilli</taxon>
        <taxon>Bacillales</taxon>
        <taxon>Caryophanaceae</taxon>
        <taxon>Planococcus</taxon>
    </lineage>
</organism>
<evidence type="ECO:0000259" key="12">
    <source>
        <dbReference type="Pfam" id="PF00884"/>
    </source>
</evidence>
<keyword evidence="5 11" id="KW-1133">Transmembrane helix</keyword>
<dbReference type="PIRSF" id="PIRSF005091">
    <property type="entry name" value="Mmb_sulf_HI1246"/>
    <property type="match status" value="1"/>
</dbReference>
<keyword evidence="9" id="KW-0479">Metal-binding</keyword>
<comment type="caution">
    <text evidence="13">The sequence shown here is derived from an EMBL/GenBank/DDBJ whole genome shotgun (WGS) entry which is preliminary data.</text>
</comment>
<proteinExistence type="inferred from homology"/>
<keyword evidence="3 7" id="KW-1003">Cell membrane</keyword>
<keyword evidence="9" id="KW-0464">Manganese</keyword>
<dbReference type="GO" id="GO:0046872">
    <property type="term" value="F:metal ion binding"/>
    <property type="evidence" value="ECO:0007669"/>
    <property type="project" value="UniProtKB-KW"/>
</dbReference>
<gene>
    <name evidence="13" type="ORF">DP120_02290</name>
</gene>
<protein>
    <submittedName>
        <fullName evidence="13">LTA synthase family protein</fullName>
    </submittedName>
</protein>
<dbReference type="InterPro" id="IPR000917">
    <property type="entry name" value="Sulfatase_N"/>
</dbReference>
<dbReference type="InterPro" id="IPR017850">
    <property type="entry name" value="Alkaline_phosphatase_core_sf"/>
</dbReference>
<evidence type="ECO:0000256" key="1">
    <source>
        <dbReference type="ARBA" id="ARBA00004651"/>
    </source>
</evidence>
<feature type="transmembrane region" description="Helical" evidence="11">
    <location>
        <begin position="123"/>
        <end position="142"/>
    </location>
</feature>
<comment type="similarity">
    <text evidence="2 7">Belongs to the LTA synthase family.</text>
</comment>
<feature type="transmembrane region" description="Helical" evidence="11">
    <location>
        <begin position="158"/>
        <end position="175"/>
    </location>
</feature>
<feature type="binding site" evidence="9">
    <location>
        <position position="412"/>
    </location>
    <ligand>
        <name>substrate</name>
    </ligand>
</feature>
<evidence type="ECO:0000256" key="2">
    <source>
        <dbReference type="ARBA" id="ARBA00009983"/>
    </source>
</evidence>
<dbReference type="Gene3D" id="3.30.1120.170">
    <property type="match status" value="1"/>
</dbReference>
<evidence type="ECO:0000256" key="5">
    <source>
        <dbReference type="ARBA" id="ARBA00022989"/>
    </source>
</evidence>
<dbReference type="Gene3D" id="3.40.720.10">
    <property type="entry name" value="Alkaline Phosphatase, subunit A"/>
    <property type="match status" value="1"/>
</dbReference>